<dbReference type="InterPro" id="IPR036291">
    <property type="entry name" value="NAD(P)-bd_dom_sf"/>
</dbReference>
<dbReference type="PANTHER" id="PTHR44196:SF2">
    <property type="entry name" value="SHORT-CHAIN DEHYDROGENASE-RELATED"/>
    <property type="match status" value="1"/>
</dbReference>
<dbReference type="AlphaFoldDB" id="A0A2U1T199"/>
<feature type="region of interest" description="Disordered" evidence="4">
    <location>
        <begin position="256"/>
        <end position="277"/>
    </location>
</feature>
<proteinExistence type="inferred from homology"/>
<dbReference type="PRINTS" id="PR00081">
    <property type="entry name" value="GDHRDH"/>
</dbReference>
<gene>
    <name evidence="5" type="ORF">DF220_07205</name>
</gene>
<dbReference type="EMBL" id="QEEX01000001">
    <property type="protein sequence ID" value="PWB97636.1"/>
    <property type="molecule type" value="Genomic_DNA"/>
</dbReference>
<dbReference type="Gene3D" id="3.40.50.720">
    <property type="entry name" value="NAD(P)-binding Rossmann-like Domain"/>
    <property type="match status" value="1"/>
</dbReference>
<evidence type="ECO:0000313" key="5">
    <source>
        <dbReference type="EMBL" id="PWB97636.1"/>
    </source>
</evidence>
<evidence type="ECO:0000256" key="2">
    <source>
        <dbReference type="ARBA" id="ARBA00023002"/>
    </source>
</evidence>
<evidence type="ECO:0000313" key="6">
    <source>
        <dbReference type="Proteomes" id="UP000244978"/>
    </source>
</evidence>
<reference evidence="6" key="1">
    <citation type="submission" date="2018-04" db="EMBL/GenBank/DDBJ databases">
        <authorList>
            <person name="Liu S."/>
            <person name="Wang Z."/>
            <person name="Li J."/>
        </authorList>
    </citation>
    <scope>NUCLEOTIDE SEQUENCE [LARGE SCALE GENOMIC DNA]</scope>
    <source>
        <strain evidence="6">S1194</strain>
    </source>
</reference>
<dbReference type="SUPFAM" id="SSF51735">
    <property type="entry name" value="NAD(P)-binding Rossmann-fold domains"/>
    <property type="match status" value="1"/>
</dbReference>
<dbReference type="RefSeq" id="WP_108518188.1">
    <property type="nucleotide sequence ID" value="NZ_CP026951.1"/>
</dbReference>
<dbReference type="GO" id="GO:0016491">
    <property type="term" value="F:oxidoreductase activity"/>
    <property type="evidence" value="ECO:0007669"/>
    <property type="project" value="UniProtKB-KW"/>
</dbReference>
<dbReference type="PIRSF" id="PIRSF000126">
    <property type="entry name" value="11-beta-HSD1"/>
    <property type="match status" value="1"/>
</dbReference>
<dbReference type="PRINTS" id="PR00080">
    <property type="entry name" value="SDRFAMILY"/>
</dbReference>
<keyword evidence="2" id="KW-0560">Oxidoreductase</keyword>
<dbReference type="CDD" id="cd05233">
    <property type="entry name" value="SDR_c"/>
    <property type="match status" value="1"/>
</dbReference>
<dbReference type="Pfam" id="PF00106">
    <property type="entry name" value="adh_short"/>
    <property type="match status" value="1"/>
</dbReference>
<accession>A0A2U1T199</accession>
<dbReference type="InterPro" id="IPR002347">
    <property type="entry name" value="SDR_fam"/>
</dbReference>
<dbReference type="KEGG" id="salc:C2138_12170"/>
<evidence type="ECO:0000256" key="3">
    <source>
        <dbReference type="RuleBase" id="RU000363"/>
    </source>
</evidence>
<organism evidence="5 6">
    <name type="scientific">Homoserinimonas hongtaonis</name>
    <dbReference type="NCBI Taxonomy" id="2079791"/>
    <lineage>
        <taxon>Bacteria</taxon>
        <taxon>Bacillati</taxon>
        <taxon>Actinomycetota</taxon>
        <taxon>Actinomycetes</taxon>
        <taxon>Micrococcales</taxon>
        <taxon>Microbacteriaceae</taxon>
        <taxon>Homoserinimonas</taxon>
    </lineage>
</organism>
<protein>
    <submittedName>
        <fullName evidence="5">KR domain-containing protein</fullName>
    </submittedName>
</protein>
<keyword evidence="6" id="KW-1185">Reference proteome</keyword>
<comment type="similarity">
    <text evidence="1 3">Belongs to the short-chain dehydrogenases/reductases (SDR) family.</text>
</comment>
<evidence type="ECO:0000256" key="1">
    <source>
        <dbReference type="ARBA" id="ARBA00006484"/>
    </source>
</evidence>
<sequence>MRALVTGATSGIGLAIAAELALRGTDLVIVARDKNRLDSVAARLANYSGVTVETLAADLLDDAGIAAVISRLQDADSVVDMLVNNAGIGLPPGGFLGNDIDTSRRLTSLNVDAVMRLSHAALPAMIRRGRGGLLTVASIAAFTPGTPAITYSASKAWAVAFGEGLNTLLRSTGVHSTVVAPGFVRSEFHSRSGVATAGIPERLWLTPEQVAIAAVNAFARNTPLVVPGAIWRTGFAIGSRLPRPWLRAGFAALMSRTSSPRTGSSSAAPSIQTEGTV</sequence>
<dbReference type="Proteomes" id="UP000244978">
    <property type="component" value="Unassembled WGS sequence"/>
</dbReference>
<evidence type="ECO:0000256" key="4">
    <source>
        <dbReference type="SAM" id="MobiDB-lite"/>
    </source>
</evidence>
<dbReference type="GO" id="GO:0016020">
    <property type="term" value="C:membrane"/>
    <property type="evidence" value="ECO:0007669"/>
    <property type="project" value="TreeGrafter"/>
</dbReference>
<feature type="compositionally biased region" description="Low complexity" evidence="4">
    <location>
        <begin position="256"/>
        <end position="270"/>
    </location>
</feature>
<name>A0A2U1T199_9MICO</name>
<dbReference type="OrthoDB" id="9797538at2"/>
<comment type="caution">
    <text evidence="5">The sequence shown here is derived from an EMBL/GenBank/DDBJ whole genome shotgun (WGS) entry which is preliminary data.</text>
</comment>
<dbReference type="PANTHER" id="PTHR44196">
    <property type="entry name" value="DEHYDROGENASE/REDUCTASE SDR FAMILY MEMBER 7B"/>
    <property type="match status" value="1"/>
</dbReference>